<evidence type="ECO:0000259" key="2">
    <source>
        <dbReference type="Pfam" id="PF16270"/>
    </source>
</evidence>
<dbReference type="InterPro" id="IPR032575">
    <property type="entry name" value="DUF4923"/>
</dbReference>
<dbReference type="Pfam" id="PF16270">
    <property type="entry name" value="DUF4923"/>
    <property type="match status" value="1"/>
</dbReference>
<feature type="chain" id="PRO_5004629913" description="DUF4923 domain-containing protein" evidence="1">
    <location>
        <begin position="24"/>
        <end position="217"/>
    </location>
</feature>
<sequence>MKRIILRCALVCAACITSIEMQAQVDFNNVLNQVKNAAASVSSSVSDGTTASGLTTVFAANKVATKDKVIGNWTYQEPAIVFKSHNFLKNAGGKVVSNIIEKRLQNKLDGYGFKRGEVKMTFDKDGNFTQSLKGKALKGTYAINGSNLVLKYGGQVSQVVGTTQLDGKNLLIVMDASKLLAYMKVVGALSNDATLKTASSFIGSMDGMLCGLRLIKQ</sequence>
<evidence type="ECO:0000313" key="3">
    <source>
        <dbReference type="EMBL" id="ERK00538.1"/>
    </source>
</evidence>
<evidence type="ECO:0000313" key="4">
    <source>
        <dbReference type="Proteomes" id="UP000016600"/>
    </source>
</evidence>
<keyword evidence="4" id="KW-1185">Reference proteome</keyword>
<accession>U2L7S8</accession>
<proteinExistence type="predicted"/>
<comment type="caution">
    <text evidence="3">The sequence shown here is derived from an EMBL/GenBank/DDBJ whole genome shotgun (WGS) entry which is preliminary data.</text>
</comment>
<dbReference type="AlphaFoldDB" id="U2L7S8"/>
<reference evidence="3 4" key="1">
    <citation type="submission" date="2013-08" db="EMBL/GenBank/DDBJ databases">
        <authorList>
            <person name="Durkin A.S."/>
            <person name="Haft D.R."/>
            <person name="McCorrison J."/>
            <person name="Torralba M."/>
            <person name="Gillis M."/>
            <person name="Haft D.H."/>
            <person name="Methe B."/>
            <person name="Sutton G."/>
            <person name="Nelson K.E."/>
        </authorList>
    </citation>
    <scope>NUCLEOTIDE SEQUENCE [LARGE SCALE GENOMIC DNA]</scope>
    <source>
        <strain evidence="3 4">F0068</strain>
    </source>
</reference>
<dbReference type="PATRIC" id="fig|1081904.3.peg.1552"/>
<dbReference type="RefSeq" id="WP_021584096.1">
    <property type="nucleotide sequence ID" value="NZ_AWET01000036.1"/>
</dbReference>
<protein>
    <recommendedName>
        <fullName evidence="2">DUF4923 domain-containing protein</fullName>
    </recommendedName>
</protein>
<organism evidence="3 4">
    <name type="scientific">Hoylesella pleuritidis F0068</name>
    <dbReference type="NCBI Taxonomy" id="1081904"/>
    <lineage>
        <taxon>Bacteria</taxon>
        <taxon>Pseudomonadati</taxon>
        <taxon>Bacteroidota</taxon>
        <taxon>Bacteroidia</taxon>
        <taxon>Bacteroidales</taxon>
        <taxon>Prevotellaceae</taxon>
        <taxon>Hoylesella</taxon>
    </lineage>
</organism>
<feature type="signal peptide" evidence="1">
    <location>
        <begin position="1"/>
        <end position="23"/>
    </location>
</feature>
<keyword evidence="1" id="KW-0732">Signal</keyword>
<name>U2L7S8_9BACT</name>
<feature type="domain" description="DUF4923" evidence="2">
    <location>
        <begin position="61"/>
        <end position="215"/>
    </location>
</feature>
<gene>
    <name evidence="3" type="ORF">HMPREF1218_0516</name>
</gene>
<dbReference type="Proteomes" id="UP000016600">
    <property type="component" value="Unassembled WGS sequence"/>
</dbReference>
<dbReference type="EMBL" id="AWET01000036">
    <property type="protein sequence ID" value="ERK00538.1"/>
    <property type="molecule type" value="Genomic_DNA"/>
</dbReference>
<evidence type="ECO:0000256" key="1">
    <source>
        <dbReference type="SAM" id="SignalP"/>
    </source>
</evidence>